<dbReference type="SMART" id="SM00014">
    <property type="entry name" value="acidPPc"/>
    <property type="match status" value="1"/>
</dbReference>
<comment type="subcellular location">
    <subcellularLocation>
        <location evidence="1">Membrane</location>
        <topology evidence="1">Multi-pass membrane protein</topology>
    </subcellularLocation>
</comment>
<dbReference type="Gene3D" id="1.20.144.10">
    <property type="entry name" value="Phosphatidic acid phosphatase type 2/haloperoxidase"/>
    <property type="match status" value="1"/>
</dbReference>
<keyword evidence="10" id="KW-1185">Reference proteome</keyword>
<protein>
    <submittedName>
        <fullName evidence="9">PAP2-domain-containing protein</fullName>
    </submittedName>
</protein>
<keyword evidence="5 7" id="KW-0472">Membrane</keyword>
<evidence type="ECO:0000256" key="6">
    <source>
        <dbReference type="SAM" id="MobiDB-lite"/>
    </source>
</evidence>
<evidence type="ECO:0000256" key="7">
    <source>
        <dbReference type="SAM" id="Phobius"/>
    </source>
</evidence>
<dbReference type="CDD" id="cd03390">
    <property type="entry name" value="PAP2_containing_1_like"/>
    <property type="match status" value="1"/>
</dbReference>
<dbReference type="PANTHER" id="PTHR10165">
    <property type="entry name" value="LIPID PHOSPHATE PHOSPHATASE"/>
    <property type="match status" value="1"/>
</dbReference>
<evidence type="ECO:0000256" key="2">
    <source>
        <dbReference type="ARBA" id="ARBA00008816"/>
    </source>
</evidence>
<dbReference type="EMBL" id="ML987203">
    <property type="protein sequence ID" value="KAF2244116.1"/>
    <property type="molecule type" value="Genomic_DNA"/>
</dbReference>
<feature type="compositionally biased region" description="Low complexity" evidence="6">
    <location>
        <begin position="1"/>
        <end position="19"/>
    </location>
</feature>
<reference evidence="9" key="1">
    <citation type="journal article" date="2020" name="Stud. Mycol.">
        <title>101 Dothideomycetes genomes: a test case for predicting lifestyles and emergence of pathogens.</title>
        <authorList>
            <person name="Haridas S."/>
            <person name="Albert R."/>
            <person name="Binder M."/>
            <person name="Bloem J."/>
            <person name="Labutti K."/>
            <person name="Salamov A."/>
            <person name="Andreopoulos B."/>
            <person name="Baker S."/>
            <person name="Barry K."/>
            <person name="Bills G."/>
            <person name="Bluhm B."/>
            <person name="Cannon C."/>
            <person name="Castanera R."/>
            <person name="Culley D."/>
            <person name="Daum C."/>
            <person name="Ezra D."/>
            <person name="Gonzalez J."/>
            <person name="Henrissat B."/>
            <person name="Kuo A."/>
            <person name="Liang C."/>
            <person name="Lipzen A."/>
            <person name="Lutzoni F."/>
            <person name="Magnuson J."/>
            <person name="Mondo S."/>
            <person name="Nolan M."/>
            <person name="Ohm R."/>
            <person name="Pangilinan J."/>
            <person name="Park H.-J."/>
            <person name="Ramirez L."/>
            <person name="Alfaro M."/>
            <person name="Sun H."/>
            <person name="Tritt A."/>
            <person name="Yoshinaga Y."/>
            <person name="Zwiers L.-H."/>
            <person name="Turgeon B."/>
            <person name="Goodwin S."/>
            <person name="Spatafora J."/>
            <person name="Crous P."/>
            <person name="Grigoriev I."/>
        </authorList>
    </citation>
    <scope>NUCLEOTIDE SEQUENCE</scope>
    <source>
        <strain evidence="9">CBS 122368</strain>
    </source>
</reference>
<evidence type="ECO:0000313" key="9">
    <source>
        <dbReference type="EMBL" id="KAF2244116.1"/>
    </source>
</evidence>
<accession>A0A6A6I1G1</accession>
<feature type="transmembrane region" description="Helical" evidence="7">
    <location>
        <begin position="135"/>
        <end position="154"/>
    </location>
</feature>
<feature type="compositionally biased region" description="Basic and acidic residues" evidence="6">
    <location>
        <begin position="390"/>
        <end position="406"/>
    </location>
</feature>
<dbReference type="SUPFAM" id="SSF48317">
    <property type="entry name" value="Acid phosphatase/Vanadium-dependent haloperoxidase"/>
    <property type="match status" value="1"/>
</dbReference>
<evidence type="ECO:0000256" key="4">
    <source>
        <dbReference type="ARBA" id="ARBA00022989"/>
    </source>
</evidence>
<feature type="transmembrane region" description="Helical" evidence="7">
    <location>
        <begin position="268"/>
        <end position="289"/>
    </location>
</feature>
<dbReference type="GeneID" id="54589857"/>
<dbReference type="OrthoDB" id="10030083at2759"/>
<evidence type="ECO:0000259" key="8">
    <source>
        <dbReference type="SMART" id="SM00014"/>
    </source>
</evidence>
<dbReference type="Pfam" id="PF01569">
    <property type="entry name" value="PAP2"/>
    <property type="match status" value="1"/>
</dbReference>
<dbReference type="GO" id="GO:0006644">
    <property type="term" value="P:phospholipid metabolic process"/>
    <property type="evidence" value="ECO:0007669"/>
    <property type="project" value="InterPro"/>
</dbReference>
<dbReference type="Proteomes" id="UP000800094">
    <property type="component" value="Unassembled WGS sequence"/>
</dbReference>
<dbReference type="GO" id="GO:0046839">
    <property type="term" value="P:phospholipid dephosphorylation"/>
    <property type="evidence" value="ECO:0007669"/>
    <property type="project" value="TreeGrafter"/>
</dbReference>
<feature type="region of interest" description="Disordered" evidence="6">
    <location>
        <begin position="380"/>
        <end position="406"/>
    </location>
</feature>
<dbReference type="InterPro" id="IPR036938">
    <property type="entry name" value="PAP2/HPO_sf"/>
</dbReference>
<feature type="region of interest" description="Disordered" evidence="6">
    <location>
        <begin position="1"/>
        <end position="37"/>
    </location>
</feature>
<organism evidence="9 10">
    <name type="scientific">Trematosphaeria pertusa</name>
    <dbReference type="NCBI Taxonomy" id="390896"/>
    <lineage>
        <taxon>Eukaryota</taxon>
        <taxon>Fungi</taxon>
        <taxon>Dikarya</taxon>
        <taxon>Ascomycota</taxon>
        <taxon>Pezizomycotina</taxon>
        <taxon>Dothideomycetes</taxon>
        <taxon>Pleosporomycetidae</taxon>
        <taxon>Pleosporales</taxon>
        <taxon>Massarineae</taxon>
        <taxon>Trematosphaeriaceae</taxon>
        <taxon>Trematosphaeria</taxon>
    </lineage>
</organism>
<feature type="transmembrane region" description="Helical" evidence="7">
    <location>
        <begin position="48"/>
        <end position="68"/>
    </location>
</feature>
<keyword evidence="4 7" id="KW-1133">Transmembrane helix</keyword>
<keyword evidence="3 7" id="KW-0812">Transmembrane</keyword>
<dbReference type="GO" id="GO:0016020">
    <property type="term" value="C:membrane"/>
    <property type="evidence" value="ECO:0007669"/>
    <property type="project" value="UniProtKB-SubCell"/>
</dbReference>
<feature type="domain" description="Phosphatidic acid phosphatase type 2/haloperoxidase" evidence="8">
    <location>
        <begin position="134"/>
        <end position="286"/>
    </location>
</feature>
<feature type="compositionally biased region" description="Basic residues" evidence="6">
    <location>
        <begin position="22"/>
        <end position="32"/>
    </location>
</feature>
<dbReference type="RefSeq" id="XP_033679120.1">
    <property type="nucleotide sequence ID" value="XM_033836527.1"/>
</dbReference>
<evidence type="ECO:0000256" key="5">
    <source>
        <dbReference type="ARBA" id="ARBA00023136"/>
    </source>
</evidence>
<dbReference type="AlphaFoldDB" id="A0A6A6I1G1"/>
<dbReference type="GO" id="GO:0008195">
    <property type="term" value="F:phosphatidate phosphatase activity"/>
    <property type="evidence" value="ECO:0007669"/>
    <property type="project" value="TreeGrafter"/>
</dbReference>
<gene>
    <name evidence="9" type="ORF">BU26DRAFT_94369</name>
</gene>
<dbReference type="FunFam" id="1.20.144.10:FF:000035">
    <property type="entry name" value="Putative Lipid phosphate phosphatase 1"/>
    <property type="match status" value="1"/>
</dbReference>
<proteinExistence type="inferred from homology"/>
<feature type="transmembrane region" description="Helical" evidence="7">
    <location>
        <begin position="210"/>
        <end position="228"/>
    </location>
</feature>
<comment type="similarity">
    <text evidence="2">Belongs to the PA-phosphatase related phosphoesterase family.</text>
</comment>
<dbReference type="PANTHER" id="PTHR10165:SF84">
    <property type="entry name" value="PHOSPHATIDIC ACID PHOSPHATASE BETA"/>
    <property type="match status" value="1"/>
</dbReference>
<feature type="transmembrane region" description="Helical" evidence="7">
    <location>
        <begin position="240"/>
        <end position="262"/>
    </location>
</feature>
<sequence>MGFFNRRAAPADANTANATGHREKRPAKHHGVPSHNTRPTFGQWIKATWLDILTMAIMGAIGLGVYMAHPAPSRSFPITFIDGEIVYPEFAYPLRNEIVPIWLAALLGFFIPFIVFLICQIRVRSFWDVNNATIGLLYSLITAAVFQVFIKWLIGGLRPHFLAVCKPVIPANFMPHGNDGNGYRQVMFDRSICTGDQNEIDDSLESMPSGHTTAAFAGFVFLYLYLNAKLKIWANYHPAMWKLVAVYAPILGACLIGGALTIDEYHNWYDILAGAIIGTVMAFSAYRMVYSSVWDFRFNHIPLTRHTPFIYGSGPNTFDGFHDAVWTRKAGWGTHEGSAWGGAPSDAADGPRGTMAAAAGAGAGVANAGTHGAANGRGTHGGVVGNGGHTIDRRPVSGSRYGEHMV</sequence>
<dbReference type="InterPro" id="IPR000326">
    <property type="entry name" value="PAP2/HPO"/>
</dbReference>
<evidence type="ECO:0000313" key="10">
    <source>
        <dbReference type="Proteomes" id="UP000800094"/>
    </source>
</evidence>
<evidence type="ECO:0000256" key="3">
    <source>
        <dbReference type="ARBA" id="ARBA00022692"/>
    </source>
</evidence>
<dbReference type="InterPro" id="IPR043216">
    <property type="entry name" value="PAP-like"/>
</dbReference>
<feature type="transmembrane region" description="Helical" evidence="7">
    <location>
        <begin position="101"/>
        <end position="123"/>
    </location>
</feature>
<name>A0A6A6I1G1_9PLEO</name>
<evidence type="ECO:0000256" key="1">
    <source>
        <dbReference type="ARBA" id="ARBA00004141"/>
    </source>
</evidence>